<organism evidence="1 2">
    <name type="scientific">Pseudobutyrivibrio ruminis</name>
    <dbReference type="NCBI Taxonomy" id="46206"/>
    <lineage>
        <taxon>Bacteria</taxon>
        <taxon>Bacillati</taxon>
        <taxon>Bacillota</taxon>
        <taxon>Clostridia</taxon>
        <taxon>Lachnospirales</taxon>
        <taxon>Lachnospiraceae</taxon>
        <taxon>Pseudobutyrivibrio</taxon>
    </lineage>
</organism>
<accession>A0A1H7EZX7</accession>
<gene>
    <name evidence="1" type="ORF">SAMN02910377_00192</name>
</gene>
<evidence type="ECO:0000313" key="1">
    <source>
        <dbReference type="EMBL" id="SEK18667.1"/>
    </source>
</evidence>
<keyword evidence="2" id="KW-1185">Reference proteome</keyword>
<dbReference type="EMBL" id="FNZX01000003">
    <property type="protein sequence ID" value="SEK18667.1"/>
    <property type="molecule type" value="Genomic_DNA"/>
</dbReference>
<dbReference type="AlphaFoldDB" id="A0A1H7EZX7"/>
<proteinExistence type="predicted"/>
<reference evidence="2" key="1">
    <citation type="submission" date="2016-10" db="EMBL/GenBank/DDBJ databases">
        <authorList>
            <person name="Varghese N."/>
            <person name="Submissions S."/>
        </authorList>
    </citation>
    <scope>NUCLEOTIDE SEQUENCE [LARGE SCALE GENOMIC DNA]</scope>
    <source>
        <strain evidence="2">ACV-9</strain>
    </source>
</reference>
<dbReference type="Proteomes" id="UP000182321">
    <property type="component" value="Unassembled WGS sequence"/>
</dbReference>
<dbReference type="RefSeq" id="WP_074788708.1">
    <property type="nucleotide sequence ID" value="NZ_FNZX01000003.1"/>
</dbReference>
<evidence type="ECO:0000313" key="2">
    <source>
        <dbReference type="Proteomes" id="UP000182321"/>
    </source>
</evidence>
<protein>
    <submittedName>
        <fullName evidence="1">Uncharacterized protein</fullName>
    </submittedName>
</protein>
<name>A0A1H7EZX7_9FIRM</name>
<sequence length="152" mass="17237">MSVYVNNQFRIKRNAAQQEAMQRLVAAKIFDGYKDILMISAVIAYNIGAFNPIEKPASDGVLMQFFSSKDYDIIDMIAYAHKKEQSVITSDEKYEIFSSYANAGFPILLEKLELNGVEEISIDEARKAQIRYYRLLLSDGFSVSIGSEELLK</sequence>